<feature type="compositionally biased region" description="Basic residues" evidence="1">
    <location>
        <begin position="212"/>
        <end position="226"/>
    </location>
</feature>
<dbReference type="EC" id="1.1.1.157" evidence="2"/>
<feature type="compositionally biased region" description="Basic residues" evidence="1">
    <location>
        <begin position="182"/>
        <end position="193"/>
    </location>
</feature>
<reference evidence="2" key="1">
    <citation type="submission" date="2020-02" db="EMBL/GenBank/DDBJ databases">
        <authorList>
            <person name="Meier V. D."/>
        </authorList>
    </citation>
    <scope>NUCLEOTIDE SEQUENCE</scope>
    <source>
        <strain evidence="2">AVDCRST_MAG29</strain>
    </source>
</reference>
<dbReference type="GO" id="GO:0003857">
    <property type="term" value="F:(3S)-3-hydroxyacyl-CoA dehydrogenase (NAD+) activity"/>
    <property type="evidence" value="ECO:0007669"/>
    <property type="project" value="UniProtKB-EC"/>
</dbReference>
<feature type="compositionally biased region" description="Basic residues" evidence="1">
    <location>
        <begin position="29"/>
        <end position="42"/>
    </location>
</feature>
<accession>A0A6J4KTQ7</accession>
<feature type="non-terminal residue" evidence="2">
    <location>
        <position position="591"/>
    </location>
</feature>
<feature type="compositionally biased region" description="Low complexity" evidence="1">
    <location>
        <begin position="339"/>
        <end position="376"/>
    </location>
</feature>
<feature type="compositionally biased region" description="Basic residues" evidence="1">
    <location>
        <begin position="49"/>
        <end position="78"/>
    </location>
</feature>
<feature type="compositionally biased region" description="Basic residues" evidence="1">
    <location>
        <begin position="487"/>
        <end position="496"/>
    </location>
</feature>
<feature type="compositionally biased region" description="Basic residues" evidence="1">
    <location>
        <begin position="304"/>
        <end position="315"/>
    </location>
</feature>
<feature type="compositionally biased region" description="Basic and acidic residues" evidence="1">
    <location>
        <begin position="11"/>
        <end position="22"/>
    </location>
</feature>
<keyword evidence="2" id="KW-0560">Oxidoreductase</keyword>
<feature type="compositionally biased region" description="Basic residues" evidence="1">
    <location>
        <begin position="1"/>
        <end position="10"/>
    </location>
</feature>
<sequence>GTVVRHGGRGRSRDDGRRDRRGAGALRAAGRRRRGRPGRRAARAGAPGRLHRPRRRQGQAHRPGGRRGPRPHHDRHRAVGAAGLRPRPGGRPRAHGAQGCAVRRARRAAAAVRRPGDQHLGAVGHRAGHRHVPPQPGRRSALVQPGARHGAGGGRPHRRHRPVGAGGRPGAGLPRRQDERHGRRPRRLHRQRPAVRLPQQRPAHVREPVRLARGHRRGHAPGHRASHGAAGPARPHRTGLRLRDPRDDVRAVPRPPPRSGAAAQAVRHGGPARPQDRARHLHLRRPRLARGRRGRHPAGDLRSARAHRAADRRRRHGDDGQRHRRGVRPGRLRRRLPGARRGPARAGAGADRGLARQGPAAGPADRAGPGRDAGPAARHDGAGRPGRLRSRRRGRGGGPGGQEGAVRGARRGRAAGRGAGHHHLQPAGHRVRAGHLPAAGRRGDALVQPRDRHAAGGGGADGDHGRRRGRHRPGGVPDDGQAPGAVRRPRRLHRQRPAVPLPQRRRTDARGPLRERRRHRHGDEDRLRPADGPVRAARRRRQRRLAGHPAHAVRRVPRAGVRAGATAGAPGDRGLPGTQDQPRVPRLQRAV</sequence>
<organism evidence="2">
    <name type="scientific">uncultured Nocardioidaceae bacterium</name>
    <dbReference type="NCBI Taxonomy" id="253824"/>
    <lineage>
        <taxon>Bacteria</taxon>
        <taxon>Bacillati</taxon>
        <taxon>Actinomycetota</taxon>
        <taxon>Actinomycetes</taxon>
        <taxon>Propionibacteriales</taxon>
        <taxon>Nocardioidaceae</taxon>
        <taxon>environmental samples</taxon>
    </lineage>
</organism>
<feature type="compositionally biased region" description="Basic and acidic residues" evidence="1">
    <location>
        <begin position="241"/>
        <end position="251"/>
    </location>
</feature>
<name>A0A6J4KTQ7_9ACTN</name>
<dbReference type="AlphaFoldDB" id="A0A6J4KTQ7"/>
<dbReference type="EMBL" id="CADCUG010000008">
    <property type="protein sequence ID" value="CAA9314936.1"/>
    <property type="molecule type" value="Genomic_DNA"/>
</dbReference>
<feature type="compositionally biased region" description="Basic and acidic residues" evidence="1">
    <location>
        <begin position="505"/>
        <end position="514"/>
    </location>
</feature>
<feature type="compositionally biased region" description="Basic residues" evidence="1">
    <location>
        <begin position="322"/>
        <end position="338"/>
    </location>
</feature>
<feature type="compositionally biased region" description="Basic residues" evidence="1">
    <location>
        <begin position="536"/>
        <end position="557"/>
    </location>
</feature>
<feature type="compositionally biased region" description="Basic residues" evidence="1">
    <location>
        <begin position="408"/>
        <end position="431"/>
    </location>
</feature>
<dbReference type="GO" id="GO:0008691">
    <property type="term" value="F:3-hydroxybutyryl-CoA dehydrogenase activity"/>
    <property type="evidence" value="ECO:0007669"/>
    <property type="project" value="UniProtKB-EC"/>
</dbReference>
<feature type="compositionally biased region" description="Basic residues" evidence="1">
    <location>
        <begin position="279"/>
        <end position="296"/>
    </location>
</feature>
<feature type="compositionally biased region" description="Low complexity" evidence="1">
    <location>
        <begin position="558"/>
        <end position="570"/>
    </location>
</feature>
<feature type="region of interest" description="Disordered" evidence="1">
    <location>
        <begin position="444"/>
        <end position="591"/>
    </location>
</feature>
<evidence type="ECO:0000313" key="2">
    <source>
        <dbReference type="EMBL" id="CAA9314936.1"/>
    </source>
</evidence>
<evidence type="ECO:0000256" key="1">
    <source>
        <dbReference type="SAM" id="MobiDB-lite"/>
    </source>
</evidence>
<proteinExistence type="predicted"/>
<dbReference type="EC" id="1.1.1.35" evidence="2"/>
<feature type="non-terminal residue" evidence="2">
    <location>
        <position position="1"/>
    </location>
</feature>
<protein>
    <submittedName>
        <fullName evidence="2">3-hydroxybutyryl-CoA dehydrogenase 3-hydroxyacyl-CoA dehydrogenase</fullName>
        <ecNumber evidence="2">1.1.1.157</ecNumber>
        <ecNumber evidence="2">1.1.1.35</ecNumber>
    </submittedName>
</protein>
<gene>
    <name evidence="2" type="ORF">AVDCRST_MAG29-54</name>
</gene>
<feature type="region of interest" description="Disordered" evidence="1">
    <location>
        <begin position="1"/>
        <end position="431"/>
    </location>
</feature>
<feature type="compositionally biased region" description="Basic and acidic residues" evidence="1">
    <location>
        <begin position="444"/>
        <end position="454"/>
    </location>
</feature>
<feature type="compositionally biased region" description="Basic residues" evidence="1">
    <location>
        <begin position="386"/>
        <end position="395"/>
    </location>
</feature>